<organism evidence="8 9">
    <name type="scientific">Methylobacterium oryzae CBMB20</name>
    <dbReference type="NCBI Taxonomy" id="693986"/>
    <lineage>
        <taxon>Bacteria</taxon>
        <taxon>Pseudomonadati</taxon>
        <taxon>Pseudomonadota</taxon>
        <taxon>Alphaproteobacteria</taxon>
        <taxon>Hyphomicrobiales</taxon>
        <taxon>Methylobacteriaceae</taxon>
        <taxon>Methylobacterium</taxon>
    </lineage>
</organism>
<feature type="domain" description="GtrA/DPMS transmembrane" evidence="7">
    <location>
        <begin position="17"/>
        <end position="136"/>
    </location>
</feature>
<gene>
    <name evidence="8" type="ORF">MOC_1460</name>
</gene>
<feature type="transmembrane region" description="Helical" evidence="6">
    <location>
        <begin position="76"/>
        <end position="103"/>
    </location>
</feature>
<dbReference type="GO" id="GO:0000271">
    <property type="term" value="P:polysaccharide biosynthetic process"/>
    <property type="evidence" value="ECO:0007669"/>
    <property type="project" value="InterPro"/>
</dbReference>
<keyword evidence="3 6" id="KW-0812">Transmembrane</keyword>
<evidence type="ECO:0000259" key="7">
    <source>
        <dbReference type="Pfam" id="PF04138"/>
    </source>
</evidence>
<reference evidence="8 9" key="1">
    <citation type="journal article" date="2014" name="PLoS ONE">
        <title>Genome Information of Methylobacterium oryzae, a Plant-Probiotic Methylotroph in the Phyllosphere.</title>
        <authorList>
            <person name="Kwak M.J."/>
            <person name="Jeong H."/>
            <person name="Madhaiyan M."/>
            <person name="Lee Y."/>
            <person name="Sa T.M."/>
            <person name="Oh T.K."/>
            <person name="Kim J.F."/>
        </authorList>
    </citation>
    <scope>NUCLEOTIDE SEQUENCE [LARGE SCALE GENOMIC DNA]</scope>
    <source>
        <strain evidence="8 9">CBMB20</strain>
    </source>
</reference>
<accession>A0A089NRQ1</accession>
<evidence type="ECO:0000256" key="5">
    <source>
        <dbReference type="ARBA" id="ARBA00023136"/>
    </source>
</evidence>
<dbReference type="STRING" id="693986.MOC_1460"/>
<feature type="transmembrane region" description="Helical" evidence="6">
    <location>
        <begin position="46"/>
        <end position="64"/>
    </location>
</feature>
<protein>
    <submittedName>
        <fullName evidence="8">GtrA-like protein</fullName>
    </submittedName>
</protein>
<feature type="transmembrane region" description="Helical" evidence="6">
    <location>
        <begin position="109"/>
        <end position="129"/>
    </location>
</feature>
<keyword evidence="4 6" id="KW-1133">Transmembrane helix</keyword>
<dbReference type="Proteomes" id="UP000029492">
    <property type="component" value="Chromosome"/>
</dbReference>
<dbReference type="EMBL" id="CP003811">
    <property type="protein sequence ID" value="AIQ89215.1"/>
    <property type="molecule type" value="Genomic_DNA"/>
</dbReference>
<evidence type="ECO:0000313" key="9">
    <source>
        <dbReference type="Proteomes" id="UP000029492"/>
    </source>
</evidence>
<proteinExistence type="inferred from homology"/>
<dbReference type="eggNOG" id="COG2246">
    <property type="taxonomic scope" value="Bacteria"/>
</dbReference>
<dbReference type="RefSeq" id="WP_043349782.1">
    <property type="nucleotide sequence ID" value="NZ_CP003811.1"/>
</dbReference>
<comment type="subcellular location">
    <subcellularLocation>
        <location evidence="1">Membrane</location>
        <topology evidence="1">Multi-pass membrane protein</topology>
    </subcellularLocation>
</comment>
<comment type="similarity">
    <text evidence="2">Belongs to the GtrA family.</text>
</comment>
<evidence type="ECO:0000256" key="1">
    <source>
        <dbReference type="ARBA" id="ARBA00004141"/>
    </source>
</evidence>
<dbReference type="PANTHER" id="PTHR38459">
    <property type="entry name" value="PROPHAGE BACTOPRENOL-LINKED GLUCOSE TRANSLOCASE HOMOLOG"/>
    <property type="match status" value="1"/>
</dbReference>
<keyword evidence="5 6" id="KW-0472">Membrane</keyword>
<feature type="transmembrane region" description="Helical" evidence="6">
    <location>
        <begin position="15"/>
        <end position="40"/>
    </location>
</feature>
<dbReference type="InterPro" id="IPR007267">
    <property type="entry name" value="GtrA_DPMS_TM"/>
</dbReference>
<evidence type="ECO:0000256" key="3">
    <source>
        <dbReference type="ARBA" id="ARBA00022692"/>
    </source>
</evidence>
<sequence>MSAEARAPRSEAERFARFCLVGGIGFVTDAGLMALCIHGFGCGPFAARAVSFTVAVLVTFLLNRSLSFADLRGRPVLSALAGYLLVQAFGFACNMLVFALAILRLPEPFSAPLAALALASAVALVLNYAGARLLVFSRVGSRVGLSSAPELR</sequence>
<dbReference type="Pfam" id="PF04138">
    <property type="entry name" value="GtrA_DPMS_TM"/>
    <property type="match status" value="1"/>
</dbReference>
<dbReference type="PANTHER" id="PTHR38459:SF1">
    <property type="entry name" value="PROPHAGE BACTOPRENOL-LINKED GLUCOSE TRANSLOCASE HOMOLOG"/>
    <property type="match status" value="1"/>
</dbReference>
<evidence type="ECO:0000256" key="6">
    <source>
        <dbReference type="SAM" id="Phobius"/>
    </source>
</evidence>
<name>A0A089NRQ1_9HYPH</name>
<evidence type="ECO:0000256" key="4">
    <source>
        <dbReference type="ARBA" id="ARBA00022989"/>
    </source>
</evidence>
<dbReference type="KEGG" id="mor:MOC_1460"/>
<evidence type="ECO:0000256" key="2">
    <source>
        <dbReference type="ARBA" id="ARBA00009399"/>
    </source>
</evidence>
<dbReference type="InterPro" id="IPR051401">
    <property type="entry name" value="GtrA_CellWall_Glycosyl"/>
</dbReference>
<dbReference type="AlphaFoldDB" id="A0A089NRQ1"/>
<keyword evidence="9" id="KW-1185">Reference proteome</keyword>
<dbReference type="GO" id="GO:0005886">
    <property type="term" value="C:plasma membrane"/>
    <property type="evidence" value="ECO:0007669"/>
    <property type="project" value="TreeGrafter"/>
</dbReference>
<dbReference type="HOGENOM" id="CLU_083873_7_2_5"/>
<evidence type="ECO:0000313" key="8">
    <source>
        <dbReference type="EMBL" id="AIQ89215.1"/>
    </source>
</evidence>